<dbReference type="PANTHER" id="PTHR21595:SF0">
    <property type="entry name" value="PATRONIN"/>
    <property type="match status" value="1"/>
</dbReference>
<feature type="region of interest" description="Disordered" evidence="2">
    <location>
        <begin position="544"/>
        <end position="583"/>
    </location>
</feature>
<evidence type="ECO:0000313" key="4">
    <source>
        <dbReference type="EMBL" id="CAD8076284.1"/>
    </source>
</evidence>
<dbReference type="PANTHER" id="PTHR21595">
    <property type="entry name" value="PATRONIN"/>
    <property type="match status" value="1"/>
</dbReference>
<feature type="domain" description="CKK" evidence="3">
    <location>
        <begin position="661"/>
        <end position="785"/>
    </location>
</feature>
<gene>
    <name evidence="4" type="ORF">PSON_ATCC_30995.1.T0340299</name>
</gene>
<dbReference type="SMART" id="SM01051">
    <property type="entry name" value="CAMSAP_CKK"/>
    <property type="match status" value="1"/>
</dbReference>
<keyword evidence="5" id="KW-1185">Reference proteome</keyword>
<dbReference type="Proteomes" id="UP000692954">
    <property type="component" value="Unassembled WGS sequence"/>
</dbReference>
<dbReference type="OrthoDB" id="2125658at2759"/>
<dbReference type="AlphaFoldDB" id="A0A8S1MN34"/>
<dbReference type="EMBL" id="CAJJDN010000034">
    <property type="protein sequence ID" value="CAD8076284.1"/>
    <property type="molecule type" value="Genomic_DNA"/>
</dbReference>
<evidence type="ECO:0000256" key="1">
    <source>
        <dbReference type="SAM" id="Coils"/>
    </source>
</evidence>
<dbReference type="GO" id="GO:0008017">
    <property type="term" value="F:microtubule binding"/>
    <property type="evidence" value="ECO:0007669"/>
    <property type="project" value="InterPro"/>
</dbReference>
<feature type="coiled-coil region" evidence="1">
    <location>
        <begin position="179"/>
        <end position="206"/>
    </location>
</feature>
<reference evidence="4" key="1">
    <citation type="submission" date="2021-01" db="EMBL/GenBank/DDBJ databases">
        <authorList>
            <consortium name="Genoscope - CEA"/>
            <person name="William W."/>
        </authorList>
    </citation>
    <scope>NUCLEOTIDE SEQUENCE</scope>
</reference>
<organism evidence="4 5">
    <name type="scientific">Paramecium sonneborni</name>
    <dbReference type="NCBI Taxonomy" id="65129"/>
    <lineage>
        <taxon>Eukaryota</taxon>
        <taxon>Sar</taxon>
        <taxon>Alveolata</taxon>
        <taxon>Ciliophora</taxon>
        <taxon>Intramacronucleata</taxon>
        <taxon>Oligohymenophorea</taxon>
        <taxon>Peniculida</taxon>
        <taxon>Parameciidae</taxon>
        <taxon>Paramecium</taxon>
    </lineage>
</organism>
<evidence type="ECO:0000259" key="3">
    <source>
        <dbReference type="PROSITE" id="PS51508"/>
    </source>
</evidence>
<sequence length="785" mass="93453">MDLTQSQEQDKIIQYYLNQQIKKVADERSQLTQQQEQERNKIKLQVWEFLNQQQPIQQSRLSATPLSLISNNSAQSDRLDVQMDKSKIKQQSQKFEQSMQFQKEQPNFQINYHSFVDSKDQQYKQLDFLIAQYEQKTKNLPRNYFKRQQPDHVSNQLQQDHDDNDEQYNQDFEQDEEIQELIEEELQESQMQIQQQSLQNNQQDNQTAYNNLIKLRIERLDTSVANAENSKLNDLSKLSESLSDLKVNPNETYKILEISKQVDASKQTTFKFDQTLMQTKSNDEPLIEQSQQSMSSKLLELSQQQSKLYEKQKIDYPQMPTLDQEYSYKIQDQSQVARSFYPNKQLDQISKFDQSKLQQSHFEQSKLQQPKNQFDQIQKSNITNEVQSKYNQQDQSFRLAEQQKNFDFQDKSNVSNQIQSKFTEQYQNSHQPSKFSEPTKRIQSSEFEKQQYYPNYTCANSNITKQYKPQSALESEQINEDFQQNQQNNNYLEDEEEAFSEDEDHNKQFYQFSIKFEEQDDKEKQKKFEALKKKKLQEMEELKQLRQQRNKEQQQQNNQPNKRDQSPLMPSASLKRLQQQQQQQQQSQQQQQQQQLQQQQQIYQQQQLYQQQQFQQKNLFQDNQHQIIQTSMPQSKRNASANRKSPMARQKETAHFCQDIDRSISVEKNKKNNKTILKNAITYVCLAGEPNKRERETILQKLDGVEAEHFIILFKTYGRSDFRALYGYAVDSQPYLIFGQGKCPQVLTSEMVKTFFKYDSGAKQFKAIDGNKQFTIMVDAVQLRK</sequence>
<evidence type="ECO:0000256" key="2">
    <source>
        <dbReference type="SAM" id="MobiDB-lite"/>
    </source>
</evidence>
<evidence type="ECO:0000313" key="5">
    <source>
        <dbReference type="Proteomes" id="UP000692954"/>
    </source>
</evidence>
<name>A0A8S1MN34_9CILI</name>
<dbReference type="GO" id="GO:0005516">
    <property type="term" value="F:calmodulin binding"/>
    <property type="evidence" value="ECO:0007669"/>
    <property type="project" value="InterPro"/>
</dbReference>
<dbReference type="InterPro" id="IPR032940">
    <property type="entry name" value="CAMSAP"/>
</dbReference>
<protein>
    <recommendedName>
        <fullName evidence="3">CKK domain-containing protein</fullName>
    </recommendedName>
</protein>
<dbReference type="InterPro" id="IPR014797">
    <property type="entry name" value="CKK_CAMSAP"/>
</dbReference>
<feature type="compositionally biased region" description="Polar residues" evidence="2">
    <location>
        <begin position="629"/>
        <end position="643"/>
    </location>
</feature>
<proteinExistence type="predicted"/>
<dbReference type="PROSITE" id="PS51508">
    <property type="entry name" value="CKK"/>
    <property type="match status" value="1"/>
</dbReference>
<feature type="region of interest" description="Disordered" evidence="2">
    <location>
        <begin position="629"/>
        <end position="650"/>
    </location>
</feature>
<dbReference type="Pfam" id="PF08683">
    <property type="entry name" value="CAMSAP_CKK"/>
    <property type="match status" value="1"/>
</dbReference>
<feature type="region of interest" description="Disordered" evidence="2">
    <location>
        <begin position="424"/>
        <end position="443"/>
    </location>
</feature>
<accession>A0A8S1MN34</accession>
<keyword evidence="1" id="KW-0175">Coiled coil</keyword>
<comment type="caution">
    <text evidence="4">The sequence shown here is derived from an EMBL/GenBank/DDBJ whole genome shotgun (WGS) entry which is preliminary data.</text>
</comment>